<dbReference type="AlphaFoldDB" id="A0AAE1APC3"/>
<sequence>MKVYWRSQTRMKFFFHRSDLRASRHWHCLTFAHAKPSEKVTLWLVNDDKNKVILFGQASVKHHDRGKTTGWTRSSDVRLVEIRMGQKCKTGLRKSKEGLVISN</sequence>
<gene>
    <name evidence="1" type="ORF">RRG08_066941</name>
</gene>
<dbReference type="Proteomes" id="UP001283361">
    <property type="component" value="Unassembled WGS sequence"/>
</dbReference>
<protein>
    <submittedName>
        <fullName evidence="1">Uncharacterized protein</fullName>
    </submittedName>
</protein>
<name>A0AAE1APC3_9GAST</name>
<organism evidence="1 2">
    <name type="scientific">Elysia crispata</name>
    <name type="common">lettuce slug</name>
    <dbReference type="NCBI Taxonomy" id="231223"/>
    <lineage>
        <taxon>Eukaryota</taxon>
        <taxon>Metazoa</taxon>
        <taxon>Spiralia</taxon>
        <taxon>Lophotrochozoa</taxon>
        <taxon>Mollusca</taxon>
        <taxon>Gastropoda</taxon>
        <taxon>Heterobranchia</taxon>
        <taxon>Euthyneura</taxon>
        <taxon>Panpulmonata</taxon>
        <taxon>Sacoglossa</taxon>
        <taxon>Placobranchoidea</taxon>
        <taxon>Plakobranchidae</taxon>
        <taxon>Elysia</taxon>
    </lineage>
</organism>
<evidence type="ECO:0000313" key="2">
    <source>
        <dbReference type="Proteomes" id="UP001283361"/>
    </source>
</evidence>
<reference evidence="1" key="1">
    <citation type="journal article" date="2023" name="G3 (Bethesda)">
        <title>A reference genome for the long-term kleptoplast-retaining sea slug Elysia crispata morphotype clarki.</title>
        <authorList>
            <person name="Eastman K.E."/>
            <person name="Pendleton A.L."/>
            <person name="Shaikh M.A."/>
            <person name="Suttiyut T."/>
            <person name="Ogas R."/>
            <person name="Tomko P."/>
            <person name="Gavelis G."/>
            <person name="Widhalm J.R."/>
            <person name="Wisecaver J.H."/>
        </authorList>
    </citation>
    <scope>NUCLEOTIDE SEQUENCE</scope>
    <source>
        <strain evidence="1">ECLA1</strain>
    </source>
</reference>
<comment type="caution">
    <text evidence="1">The sequence shown here is derived from an EMBL/GenBank/DDBJ whole genome shotgun (WGS) entry which is preliminary data.</text>
</comment>
<dbReference type="EMBL" id="JAWDGP010001479">
    <property type="protein sequence ID" value="KAK3791260.1"/>
    <property type="molecule type" value="Genomic_DNA"/>
</dbReference>
<evidence type="ECO:0000313" key="1">
    <source>
        <dbReference type="EMBL" id="KAK3791260.1"/>
    </source>
</evidence>
<proteinExistence type="predicted"/>
<keyword evidence="2" id="KW-1185">Reference proteome</keyword>
<accession>A0AAE1APC3</accession>